<evidence type="ECO:0000313" key="3">
    <source>
        <dbReference type="Proteomes" id="UP000012062"/>
    </source>
</evidence>
<organism evidence="2 3">
    <name type="scientific">Mesorhizobium metallidurans STM 2683</name>
    <dbReference type="NCBI Taxonomy" id="1297569"/>
    <lineage>
        <taxon>Bacteria</taxon>
        <taxon>Pseudomonadati</taxon>
        <taxon>Pseudomonadota</taxon>
        <taxon>Alphaproteobacteria</taxon>
        <taxon>Hyphomicrobiales</taxon>
        <taxon>Phyllobacteriaceae</taxon>
        <taxon>Mesorhizobium</taxon>
    </lineage>
</organism>
<dbReference type="Proteomes" id="UP000012062">
    <property type="component" value="Unassembled WGS sequence"/>
</dbReference>
<sequence>MGAYGVITSVVMGGGLTVLTMAVIVWAIGKSGHSWSAP</sequence>
<protein>
    <submittedName>
        <fullName evidence="2">Uncharacterized protein</fullName>
    </submittedName>
</protein>
<keyword evidence="1" id="KW-0472">Membrane</keyword>
<evidence type="ECO:0000256" key="1">
    <source>
        <dbReference type="SAM" id="Phobius"/>
    </source>
</evidence>
<proteinExistence type="predicted"/>
<accession>M5EWP6</accession>
<reference evidence="2 3" key="1">
    <citation type="submission" date="2013-02" db="EMBL/GenBank/DDBJ databases">
        <authorList>
            <person name="Genoscope - CEA"/>
        </authorList>
    </citation>
    <scope>NUCLEOTIDE SEQUENCE [LARGE SCALE GENOMIC DNA]</scope>
    <source>
        <strain evidence="2 3">STM 2683</strain>
    </source>
</reference>
<dbReference type="EMBL" id="CAUM01000177">
    <property type="protein sequence ID" value="CCV09474.1"/>
    <property type="molecule type" value="Genomic_DNA"/>
</dbReference>
<keyword evidence="1" id="KW-1133">Transmembrane helix</keyword>
<dbReference type="STRING" id="1297569.MESS2_p140018"/>
<evidence type="ECO:0000313" key="2">
    <source>
        <dbReference type="EMBL" id="CCV09474.1"/>
    </source>
</evidence>
<keyword evidence="1" id="KW-0812">Transmembrane</keyword>
<name>M5EWP6_9HYPH</name>
<gene>
    <name evidence="2" type="ORF">MESS2_p140018</name>
</gene>
<feature type="transmembrane region" description="Helical" evidence="1">
    <location>
        <begin position="6"/>
        <end position="28"/>
    </location>
</feature>
<comment type="caution">
    <text evidence="2">The sequence shown here is derived from an EMBL/GenBank/DDBJ whole genome shotgun (WGS) entry which is preliminary data.</text>
</comment>
<dbReference type="AlphaFoldDB" id="M5EWP6"/>
<keyword evidence="3" id="KW-1185">Reference proteome</keyword>